<proteinExistence type="predicted"/>
<evidence type="ECO:0000313" key="2">
    <source>
        <dbReference type="Proteomes" id="UP001152795"/>
    </source>
</evidence>
<sequence length="429" mass="48034">NESTESRQNSLSQSGAQTGYLSETSFTKPNLILKIRAPTDPIPNPASNVTSALKNIDQDYDVIGTGTNHVLLQSYFDHSDKVFKESHQQYLQYHAEKDDDNSIRLPKVHFLTPGRFVTAGMQTSPDQVNTVIAHWSGACHGLVYSLVKSSKDVERKPDVVLTTSSKILVSNASVCKSCISLGTENNNIMTWDKLTGLPLAIVNLPSTSTIIALDFIPTIKENSCTSLYPKLLVCCADGGLFMVEYGDNDQTTIVKLPSSSFKMRDPVVQMTCLLNLSHLVLIQRKSGKIMLLDVSTKILKCQIGLAKPLTMLNGFCYTHVTSTLYMKGGRKDEYNEEILPESVCVYKMKVDTFPVVKMYLEDSTKVETNRILEGFDKRVAAIEQERISSYEKRQRNHKTRWRQLEGESNRMKRPANVGQSLWFTGTIEV</sequence>
<dbReference type="OrthoDB" id="547231at2759"/>
<dbReference type="AlphaFoldDB" id="A0A7D9E5U3"/>
<protein>
    <submittedName>
        <fullName evidence="1">WD repeat-containing 93-like</fullName>
    </submittedName>
</protein>
<gene>
    <name evidence="1" type="ORF">PACLA_8A041723</name>
</gene>
<feature type="non-terminal residue" evidence="1">
    <location>
        <position position="429"/>
    </location>
</feature>
<dbReference type="EMBL" id="CACRXK020004193">
    <property type="protein sequence ID" value="CAB4001849.1"/>
    <property type="molecule type" value="Genomic_DNA"/>
</dbReference>
<reference evidence="1" key="1">
    <citation type="submission" date="2020-04" db="EMBL/GenBank/DDBJ databases">
        <authorList>
            <person name="Alioto T."/>
            <person name="Alioto T."/>
            <person name="Gomez Garrido J."/>
        </authorList>
    </citation>
    <scope>NUCLEOTIDE SEQUENCE</scope>
    <source>
        <strain evidence="1">A484AB</strain>
    </source>
</reference>
<evidence type="ECO:0000313" key="1">
    <source>
        <dbReference type="EMBL" id="CAB4001849.1"/>
    </source>
</evidence>
<name>A0A7D9E5U3_PARCT</name>
<dbReference type="SUPFAM" id="SSF50978">
    <property type="entry name" value="WD40 repeat-like"/>
    <property type="match status" value="1"/>
</dbReference>
<dbReference type="Proteomes" id="UP001152795">
    <property type="component" value="Unassembled WGS sequence"/>
</dbReference>
<keyword evidence="2" id="KW-1185">Reference proteome</keyword>
<dbReference type="InterPro" id="IPR036322">
    <property type="entry name" value="WD40_repeat_dom_sf"/>
</dbReference>
<dbReference type="Pfam" id="PF21030">
    <property type="entry name" value="WDR93"/>
    <property type="match status" value="1"/>
</dbReference>
<dbReference type="InterPro" id="IPR049547">
    <property type="entry name" value="WDR93_beta-prop"/>
</dbReference>
<comment type="caution">
    <text evidence="1">The sequence shown here is derived from an EMBL/GenBank/DDBJ whole genome shotgun (WGS) entry which is preliminary data.</text>
</comment>
<organism evidence="1 2">
    <name type="scientific">Paramuricea clavata</name>
    <name type="common">Red gorgonian</name>
    <name type="synonym">Violescent sea-whip</name>
    <dbReference type="NCBI Taxonomy" id="317549"/>
    <lineage>
        <taxon>Eukaryota</taxon>
        <taxon>Metazoa</taxon>
        <taxon>Cnidaria</taxon>
        <taxon>Anthozoa</taxon>
        <taxon>Octocorallia</taxon>
        <taxon>Malacalcyonacea</taxon>
        <taxon>Plexauridae</taxon>
        <taxon>Paramuricea</taxon>
    </lineage>
</organism>
<accession>A0A7D9E5U3</accession>